<dbReference type="AlphaFoldDB" id="A0A5E4NJC4"/>
<accession>A0A5E4NJC4</accession>
<organism evidence="1 2">
    <name type="scientific">Cinara cedri</name>
    <dbReference type="NCBI Taxonomy" id="506608"/>
    <lineage>
        <taxon>Eukaryota</taxon>
        <taxon>Metazoa</taxon>
        <taxon>Ecdysozoa</taxon>
        <taxon>Arthropoda</taxon>
        <taxon>Hexapoda</taxon>
        <taxon>Insecta</taxon>
        <taxon>Pterygota</taxon>
        <taxon>Neoptera</taxon>
        <taxon>Paraneoptera</taxon>
        <taxon>Hemiptera</taxon>
        <taxon>Sternorrhyncha</taxon>
        <taxon>Aphidomorpha</taxon>
        <taxon>Aphidoidea</taxon>
        <taxon>Aphididae</taxon>
        <taxon>Lachninae</taxon>
        <taxon>Cinara</taxon>
    </lineage>
</organism>
<proteinExistence type="predicted"/>
<name>A0A5E4NJC4_9HEMI</name>
<protein>
    <submittedName>
        <fullName evidence="1">Uncharacterized protein</fullName>
    </submittedName>
</protein>
<gene>
    <name evidence="1" type="ORF">CINCED_3A013023</name>
</gene>
<sequence length="178" mass="21156">MFKLFHFKGLMKKRAKEEFINNIKTSRERVNHFYLDDNIIDSTENINKSPQEIFCDQLLTTTDFFYKKFHNKDHEKSENQEEENKPFKLFENYLRARLVETECDIPIHYCSELMVNTLPPNVVRELIRIPLKPRECTEEELTRLVNVDVPVVVLQLIGSVRVPIETEIEPKNNELDTD</sequence>
<evidence type="ECO:0000313" key="1">
    <source>
        <dbReference type="EMBL" id="VVC41687.1"/>
    </source>
</evidence>
<evidence type="ECO:0000313" key="2">
    <source>
        <dbReference type="Proteomes" id="UP000325440"/>
    </source>
</evidence>
<reference evidence="1 2" key="1">
    <citation type="submission" date="2019-08" db="EMBL/GenBank/DDBJ databases">
        <authorList>
            <person name="Alioto T."/>
            <person name="Alioto T."/>
            <person name="Gomez Garrido J."/>
        </authorList>
    </citation>
    <scope>NUCLEOTIDE SEQUENCE [LARGE SCALE GENOMIC DNA]</scope>
</reference>
<dbReference type="Proteomes" id="UP000325440">
    <property type="component" value="Unassembled WGS sequence"/>
</dbReference>
<keyword evidence="2" id="KW-1185">Reference proteome</keyword>
<dbReference type="EMBL" id="CABPRJ010001923">
    <property type="protein sequence ID" value="VVC41687.1"/>
    <property type="molecule type" value="Genomic_DNA"/>
</dbReference>